<accession>A0A0A8KZX8</accession>
<dbReference type="InterPro" id="IPR022742">
    <property type="entry name" value="Hydrolase_4"/>
</dbReference>
<reference evidence="2 3" key="1">
    <citation type="submission" date="2014-03" db="EMBL/GenBank/DDBJ databases">
        <title>The genome of Kluyveromyces dobzhanskii.</title>
        <authorList>
            <person name="Nystedt B."/>
            <person name="Astrom S."/>
        </authorList>
    </citation>
    <scope>NUCLEOTIDE SEQUENCE [LARGE SCALE GENOMIC DNA]</scope>
    <source>
        <strain evidence="2 3">CBS 2104</strain>
    </source>
</reference>
<gene>
    <name evidence="2" type="ORF">KLDO_g605</name>
</gene>
<dbReference type="PANTHER" id="PTHR11614">
    <property type="entry name" value="PHOSPHOLIPASE-RELATED"/>
    <property type="match status" value="1"/>
</dbReference>
<name>A0A0A8KZX8_9SACH</name>
<dbReference type="OrthoDB" id="10249433at2759"/>
<feature type="domain" description="Serine aminopeptidase S33" evidence="1">
    <location>
        <begin position="57"/>
        <end position="297"/>
    </location>
</feature>
<evidence type="ECO:0000313" key="3">
    <source>
        <dbReference type="Proteomes" id="UP000031516"/>
    </source>
</evidence>
<evidence type="ECO:0000259" key="1">
    <source>
        <dbReference type="Pfam" id="PF12146"/>
    </source>
</evidence>
<sequence length="321" mass="36114">MSFPYESEVQTEIPPLQKETFNDATFTYLKWPSNLKRQVSDGNTAESNEPAEVITKCRVLIVHGFCEYHKVYYKLMDRLSLNGVESFMFDQRGAGDTSPGKEKGNTDEASTFADLDHFLQMNLSECEPLGRKLYLFGHSMGGGIILNYGCNGKYKDKIAGFITTGPLIELHPSTRPNFILRGLAPFLAAVLPRHKIDTGLNVNGITSSAKYREVLKTDPKLKVIGSFRQIHDMMERGKRLVQVADYANSLDKPVLIMHGEADTINDPKSSELFINNRLPQLEDKTLKLYRDAKHSLLSVEVDSVFDEAFKDMMAWIDAHAA</sequence>
<dbReference type="Gene3D" id="3.40.50.1820">
    <property type="entry name" value="alpha/beta hydrolase"/>
    <property type="match status" value="1"/>
</dbReference>
<dbReference type="InterPro" id="IPR051044">
    <property type="entry name" value="MAG_DAG_Lipase"/>
</dbReference>
<protein>
    <submittedName>
        <fullName evidence="2">WGS project CCBQ000000000 data, contig 00016</fullName>
    </submittedName>
</protein>
<dbReference type="AlphaFoldDB" id="A0A0A8KZX8"/>
<proteinExistence type="predicted"/>
<comment type="caution">
    <text evidence="2">The sequence shown here is derived from an EMBL/GenBank/DDBJ whole genome shotgun (WGS) entry which is preliminary data.</text>
</comment>
<dbReference type="Proteomes" id="UP000031516">
    <property type="component" value="Unassembled WGS sequence"/>
</dbReference>
<dbReference type="SUPFAM" id="SSF53474">
    <property type="entry name" value="alpha/beta-Hydrolases"/>
    <property type="match status" value="1"/>
</dbReference>
<dbReference type="EMBL" id="CCBQ010000012">
    <property type="protein sequence ID" value="CDO92285.1"/>
    <property type="molecule type" value="Genomic_DNA"/>
</dbReference>
<organism evidence="2 3">
    <name type="scientific">Kluyveromyces dobzhanskii CBS 2104</name>
    <dbReference type="NCBI Taxonomy" id="1427455"/>
    <lineage>
        <taxon>Eukaryota</taxon>
        <taxon>Fungi</taxon>
        <taxon>Dikarya</taxon>
        <taxon>Ascomycota</taxon>
        <taxon>Saccharomycotina</taxon>
        <taxon>Saccharomycetes</taxon>
        <taxon>Saccharomycetales</taxon>
        <taxon>Saccharomycetaceae</taxon>
        <taxon>Kluyveromyces</taxon>
    </lineage>
</organism>
<dbReference type="InterPro" id="IPR029058">
    <property type="entry name" value="AB_hydrolase_fold"/>
</dbReference>
<evidence type="ECO:0000313" key="2">
    <source>
        <dbReference type="EMBL" id="CDO92285.1"/>
    </source>
</evidence>
<dbReference type="Pfam" id="PF12146">
    <property type="entry name" value="Hydrolase_4"/>
    <property type="match status" value="1"/>
</dbReference>
<keyword evidence="3" id="KW-1185">Reference proteome</keyword>